<reference evidence="3" key="1">
    <citation type="journal article" date="2015" name="BMC Genomics">
        <title>Draft genome of a commonly misdiagnosed multidrug resistant pathogen Candida auris.</title>
        <authorList>
            <person name="Chatterjee S."/>
            <person name="Alampalli S.V."/>
            <person name="Nageshan R.K."/>
            <person name="Chettiar S.T."/>
            <person name="Joshi S."/>
            <person name="Tatu U.S."/>
        </authorList>
    </citation>
    <scope>NUCLEOTIDE SEQUENCE [LARGE SCALE GENOMIC DNA]</scope>
    <source>
        <strain evidence="3">6684</strain>
    </source>
</reference>
<dbReference type="AlphaFoldDB" id="A0A0L0NYH0"/>
<evidence type="ECO:0000313" key="2">
    <source>
        <dbReference type="EMBL" id="KND99242.1"/>
    </source>
</evidence>
<accession>A0A0L0NYH0</accession>
<dbReference type="Proteomes" id="UP000037122">
    <property type="component" value="Unassembled WGS sequence"/>
</dbReference>
<sequence length="67" mass="7115">MVEDAWSARSCGGAITSGEEEHETAESLGGWDAESRSIRVILFKVTGLIYATEVACDTFTSSSGEVI</sequence>
<name>A0A0L0NYH0_CANAR</name>
<organism evidence="2 3">
    <name type="scientific">Candidozyma auris</name>
    <name type="common">Yeast</name>
    <name type="synonym">Candida auris</name>
    <dbReference type="NCBI Taxonomy" id="498019"/>
    <lineage>
        <taxon>Eukaryota</taxon>
        <taxon>Fungi</taxon>
        <taxon>Dikarya</taxon>
        <taxon>Ascomycota</taxon>
        <taxon>Saccharomycotina</taxon>
        <taxon>Pichiomycetes</taxon>
        <taxon>Metschnikowiaceae</taxon>
        <taxon>Candidozyma</taxon>
    </lineage>
</organism>
<gene>
    <name evidence="2" type="ORF">QG37_03783</name>
</gene>
<evidence type="ECO:0000313" key="3">
    <source>
        <dbReference type="Proteomes" id="UP000037122"/>
    </source>
</evidence>
<dbReference type="VEuPathDB" id="FungiDB:QG37_03783"/>
<comment type="caution">
    <text evidence="2">The sequence shown here is derived from an EMBL/GenBank/DDBJ whole genome shotgun (WGS) entry which is preliminary data.</text>
</comment>
<protein>
    <submittedName>
        <fullName evidence="2">Uncharacterized protein</fullName>
    </submittedName>
</protein>
<dbReference type="EMBL" id="LGST01000025">
    <property type="protein sequence ID" value="KND99242.1"/>
    <property type="molecule type" value="Genomic_DNA"/>
</dbReference>
<evidence type="ECO:0000256" key="1">
    <source>
        <dbReference type="SAM" id="MobiDB-lite"/>
    </source>
</evidence>
<proteinExistence type="predicted"/>
<feature type="region of interest" description="Disordered" evidence="1">
    <location>
        <begin position="1"/>
        <end position="29"/>
    </location>
</feature>